<dbReference type="AlphaFoldDB" id="A0A5C6E6W9"/>
<accession>A0A5C6E6W9</accession>
<dbReference type="Proteomes" id="UP000318288">
    <property type="component" value="Unassembled WGS sequence"/>
</dbReference>
<organism evidence="1 2">
    <name type="scientific">Rubripirellula tenax</name>
    <dbReference type="NCBI Taxonomy" id="2528015"/>
    <lineage>
        <taxon>Bacteria</taxon>
        <taxon>Pseudomonadati</taxon>
        <taxon>Planctomycetota</taxon>
        <taxon>Planctomycetia</taxon>
        <taxon>Pirellulales</taxon>
        <taxon>Pirellulaceae</taxon>
        <taxon>Rubripirellula</taxon>
    </lineage>
</organism>
<reference evidence="1 2" key="1">
    <citation type="submission" date="2019-02" db="EMBL/GenBank/DDBJ databases">
        <title>Deep-cultivation of Planctomycetes and their phenomic and genomic characterization uncovers novel biology.</title>
        <authorList>
            <person name="Wiegand S."/>
            <person name="Jogler M."/>
            <person name="Boedeker C."/>
            <person name="Pinto D."/>
            <person name="Vollmers J."/>
            <person name="Rivas-Marin E."/>
            <person name="Kohn T."/>
            <person name="Peeters S.H."/>
            <person name="Heuer A."/>
            <person name="Rast P."/>
            <person name="Oberbeckmann S."/>
            <person name="Bunk B."/>
            <person name="Jeske O."/>
            <person name="Meyerdierks A."/>
            <person name="Storesund J.E."/>
            <person name="Kallscheuer N."/>
            <person name="Luecker S."/>
            <person name="Lage O.M."/>
            <person name="Pohl T."/>
            <person name="Merkel B.J."/>
            <person name="Hornburger P."/>
            <person name="Mueller R.-W."/>
            <person name="Bruemmer F."/>
            <person name="Labrenz M."/>
            <person name="Spormann A.M."/>
            <person name="Op Den Camp H."/>
            <person name="Overmann J."/>
            <person name="Amann R."/>
            <person name="Jetten M.S.M."/>
            <person name="Mascher T."/>
            <person name="Medema M.H."/>
            <person name="Devos D.P."/>
            <person name="Kaster A.-K."/>
            <person name="Ovreas L."/>
            <person name="Rohde M."/>
            <person name="Galperin M.Y."/>
            <person name="Jogler C."/>
        </authorList>
    </citation>
    <scope>NUCLEOTIDE SEQUENCE [LARGE SCALE GENOMIC DNA]</scope>
    <source>
        <strain evidence="1 2">Poly51</strain>
    </source>
</reference>
<evidence type="ECO:0000313" key="1">
    <source>
        <dbReference type="EMBL" id="TWU44692.1"/>
    </source>
</evidence>
<protein>
    <submittedName>
        <fullName evidence="1">Uncharacterized protein</fullName>
    </submittedName>
</protein>
<comment type="caution">
    <text evidence="1">The sequence shown here is derived from an EMBL/GenBank/DDBJ whole genome shotgun (WGS) entry which is preliminary data.</text>
</comment>
<name>A0A5C6E6W9_9BACT</name>
<keyword evidence="2" id="KW-1185">Reference proteome</keyword>
<gene>
    <name evidence="1" type="ORF">Poly51_59610</name>
</gene>
<evidence type="ECO:0000313" key="2">
    <source>
        <dbReference type="Proteomes" id="UP000318288"/>
    </source>
</evidence>
<dbReference type="EMBL" id="SJPW01000010">
    <property type="protein sequence ID" value="TWU44692.1"/>
    <property type="molecule type" value="Genomic_DNA"/>
</dbReference>
<sequence>MNPNTIRFDLLFDANEYHRSGFCPWTFFAYPTSMADERGLPPDNDACDFLARLQERGIDVAIWVNGIAEDTTYFACRKDDIQRLNDVIQALEDSGEIERGFCNQRTEQLFAASEKHRTRP</sequence>
<proteinExistence type="predicted"/>